<comment type="caution">
    <text evidence="7">The sequence shown here is derived from an EMBL/GenBank/DDBJ whole genome shotgun (WGS) entry which is preliminary data.</text>
</comment>
<feature type="transmembrane region" description="Helical" evidence="6">
    <location>
        <begin position="76"/>
        <end position="96"/>
    </location>
</feature>
<feature type="transmembrane region" description="Helical" evidence="6">
    <location>
        <begin position="131"/>
        <end position="148"/>
    </location>
</feature>
<gene>
    <name evidence="7" type="ORF">NX784_11965</name>
</gene>
<dbReference type="RefSeq" id="WP_258816884.1">
    <property type="nucleotide sequence ID" value="NZ_JANUGW010000007.1"/>
</dbReference>
<dbReference type="Pfam" id="PF01810">
    <property type="entry name" value="LysE"/>
    <property type="match status" value="1"/>
</dbReference>
<keyword evidence="4 6" id="KW-1133">Transmembrane helix</keyword>
<dbReference type="PANTHER" id="PTHR30086:SF20">
    <property type="entry name" value="ARGININE EXPORTER PROTEIN ARGO-RELATED"/>
    <property type="match status" value="1"/>
</dbReference>
<feature type="transmembrane region" description="Helical" evidence="6">
    <location>
        <begin position="12"/>
        <end position="33"/>
    </location>
</feature>
<evidence type="ECO:0000256" key="5">
    <source>
        <dbReference type="ARBA" id="ARBA00023136"/>
    </source>
</evidence>
<evidence type="ECO:0000256" key="2">
    <source>
        <dbReference type="ARBA" id="ARBA00022475"/>
    </source>
</evidence>
<evidence type="ECO:0000313" key="8">
    <source>
        <dbReference type="Proteomes" id="UP001204151"/>
    </source>
</evidence>
<protein>
    <submittedName>
        <fullName evidence="7">LysE family translocator</fullName>
    </submittedName>
</protein>
<feature type="transmembrane region" description="Helical" evidence="6">
    <location>
        <begin position="154"/>
        <end position="178"/>
    </location>
</feature>
<reference evidence="7 8" key="1">
    <citation type="submission" date="2022-08" db="EMBL/GenBank/DDBJ databases">
        <title>Reclassification of Massilia species as members of the genera Telluria, Duganella, Pseudoduganella, Mokoshia gen. nov. and Zemynaea gen. nov. using orthogonal and non-orthogonal genome-based approaches.</title>
        <authorList>
            <person name="Bowman J.P."/>
        </authorList>
    </citation>
    <scope>NUCLEOTIDE SEQUENCE [LARGE SCALE GENOMIC DNA]</scope>
    <source>
        <strain evidence="7 8">JCM 31316</strain>
    </source>
</reference>
<dbReference type="EMBL" id="JANUGW010000007">
    <property type="protein sequence ID" value="MCS0582308.1"/>
    <property type="molecule type" value="Genomic_DNA"/>
</dbReference>
<evidence type="ECO:0000256" key="6">
    <source>
        <dbReference type="SAM" id="Phobius"/>
    </source>
</evidence>
<evidence type="ECO:0000256" key="1">
    <source>
        <dbReference type="ARBA" id="ARBA00004651"/>
    </source>
</evidence>
<feature type="transmembrane region" description="Helical" evidence="6">
    <location>
        <begin position="190"/>
        <end position="208"/>
    </location>
</feature>
<evidence type="ECO:0000256" key="3">
    <source>
        <dbReference type="ARBA" id="ARBA00022692"/>
    </source>
</evidence>
<dbReference type="Proteomes" id="UP001204151">
    <property type="component" value="Unassembled WGS sequence"/>
</dbReference>
<keyword evidence="8" id="KW-1185">Reference proteome</keyword>
<keyword evidence="2" id="KW-1003">Cell membrane</keyword>
<evidence type="ECO:0000256" key="4">
    <source>
        <dbReference type="ARBA" id="ARBA00022989"/>
    </source>
</evidence>
<proteinExistence type="predicted"/>
<comment type="subcellular location">
    <subcellularLocation>
        <location evidence="1">Cell membrane</location>
        <topology evidence="1">Multi-pass membrane protein</topology>
    </subcellularLocation>
</comment>
<dbReference type="InterPro" id="IPR001123">
    <property type="entry name" value="LeuE-type"/>
</dbReference>
<name>A0ABT1ZQW2_9BURK</name>
<keyword evidence="5 6" id="KW-0472">Membrane</keyword>
<evidence type="ECO:0000313" key="7">
    <source>
        <dbReference type="EMBL" id="MCS0582308.1"/>
    </source>
</evidence>
<keyword evidence="3 6" id="KW-0812">Transmembrane</keyword>
<sequence>MLLPHLTGAHALLGYTAFAIGVASPGPSVLAVMGTAMAQGRARALALASGVVCGSLCWGLCAAFGLAALMERWSGALAIVKAIGGLYLLWMAWGAARRMRGAARLEAAAPVAEGYARTCARGVAMHLTNPKAIVVWLSVVSLALPAGARQEDALAFVVSCASLSATIFCCYALAFSTAAARRAYRAAERWVNAVLAGVFAYAGVRMLIASQAR</sequence>
<accession>A0ABT1ZQW2</accession>
<feature type="transmembrane region" description="Helical" evidence="6">
    <location>
        <begin position="45"/>
        <end position="70"/>
    </location>
</feature>
<dbReference type="PANTHER" id="PTHR30086">
    <property type="entry name" value="ARGININE EXPORTER PROTEIN ARGO"/>
    <property type="match status" value="1"/>
</dbReference>
<organism evidence="7 8">
    <name type="scientific">Massilia pinisoli</name>
    <dbReference type="NCBI Taxonomy" id="1772194"/>
    <lineage>
        <taxon>Bacteria</taxon>
        <taxon>Pseudomonadati</taxon>
        <taxon>Pseudomonadota</taxon>
        <taxon>Betaproteobacteria</taxon>
        <taxon>Burkholderiales</taxon>
        <taxon>Oxalobacteraceae</taxon>
        <taxon>Telluria group</taxon>
        <taxon>Massilia</taxon>
    </lineage>
</organism>